<sequence>MPFPHRRALLLALAATPLVRAAELLENPAAGAPSSAAALLARLESDSGGRLGVFALNTADGQHVQHRADERFPFCSTFKMMLAGAVLARGPALLAQRVPYSNADLLPHSPVTGKHVGRGMTVAALCAATIQYSDNAAANLLIARLGGVAAVTAFARSIGDQAFRLDRMETELNTALPGDLRDTTTPAAMAESLNRLVLGSALTTAARKQLKDWLLGNTTGDTRIRAGVPGGWLVADKTGTGDYGSTNDIGVIWPPGQEPIVLAVYFTQPGKDDKARNEVIAEATRIALAAFRF</sequence>
<dbReference type="PRINTS" id="PR00118">
    <property type="entry name" value="BLACTAMASEA"/>
</dbReference>
<dbReference type="GO" id="GO:0030655">
    <property type="term" value="P:beta-lactam antibiotic catabolic process"/>
    <property type="evidence" value="ECO:0007669"/>
    <property type="project" value="InterPro"/>
</dbReference>
<comment type="similarity">
    <text evidence="2 6">Belongs to the class-A beta-lactamase family.</text>
</comment>
<evidence type="ECO:0000256" key="7">
    <source>
        <dbReference type="SAM" id="SignalP"/>
    </source>
</evidence>
<dbReference type="InterPro" id="IPR045155">
    <property type="entry name" value="Beta-lactam_cat"/>
</dbReference>
<dbReference type="GO" id="GO:0008800">
    <property type="term" value="F:beta-lactamase activity"/>
    <property type="evidence" value="ECO:0007669"/>
    <property type="project" value="UniProtKB-UniRule"/>
</dbReference>
<evidence type="ECO:0000313" key="10">
    <source>
        <dbReference type="Proteomes" id="UP000444316"/>
    </source>
</evidence>
<dbReference type="Gene3D" id="3.40.710.10">
    <property type="entry name" value="DD-peptidase/beta-lactamase superfamily"/>
    <property type="match status" value="1"/>
</dbReference>
<dbReference type="SUPFAM" id="SSF56601">
    <property type="entry name" value="beta-lactamase/transpeptidase-like"/>
    <property type="match status" value="1"/>
</dbReference>
<name>A0A845I029_9BURK</name>
<evidence type="ECO:0000256" key="5">
    <source>
        <dbReference type="ARBA" id="ARBA00023251"/>
    </source>
</evidence>
<evidence type="ECO:0000256" key="2">
    <source>
        <dbReference type="ARBA" id="ARBA00009009"/>
    </source>
</evidence>
<evidence type="ECO:0000256" key="6">
    <source>
        <dbReference type="RuleBase" id="RU361140"/>
    </source>
</evidence>
<accession>A0A845I029</accession>
<evidence type="ECO:0000259" key="8">
    <source>
        <dbReference type="Pfam" id="PF13354"/>
    </source>
</evidence>
<dbReference type="PROSITE" id="PS00146">
    <property type="entry name" value="BETA_LACTAMASE_A"/>
    <property type="match status" value="1"/>
</dbReference>
<evidence type="ECO:0000256" key="4">
    <source>
        <dbReference type="ARBA" id="ARBA00022801"/>
    </source>
</evidence>
<comment type="caution">
    <text evidence="9">The sequence shown here is derived from an EMBL/GenBank/DDBJ whole genome shotgun (WGS) entry which is preliminary data.</text>
</comment>
<reference evidence="9" key="1">
    <citation type="submission" date="2019-12" db="EMBL/GenBank/DDBJ databases">
        <title>Novel species isolated from a subtropical stream in China.</title>
        <authorList>
            <person name="Lu H."/>
        </authorList>
    </citation>
    <scope>NUCLEOTIDE SEQUENCE [LARGE SCALE GENOMIC DNA]</scope>
    <source>
        <strain evidence="9">FT93W</strain>
    </source>
</reference>
<dbReference type="PANTHER" id="PTHR35333:SF3">
    <property type="entry name" value="BETA-LACTAMASE-TYPE TRANSPEPTIDASE FOLD CONTAINING PROTEIN"/>
    <property type="match status" value="1"/>
</dbReference>
<dbReference type="Pfam" id="PF13354">
    <property type="entry name" value="Beta-lactamase2"/>
    <property type="match status" value="1"/>
</dbReference>
<dbReference type="InterPro" id="IPR000871">
    <property type="entry name" value="Beta-lactam_class-A"/>
</dbReference>
<gene>
    <name evidence="9" type="primary">bla</name>
    <name evidence="9" type="ORF">GTP23_10235</name>
</gene>
<dbReference type="GO" id="GO:0046677">
    <property type="term" value="P:response to antibiotic"/>
    <property type="evidence" value="ECO:0007669"/>
    <property type="project" value="UniProtKB-UniRule"/>
</dbReference>
<keyword evidence="7" id="KW-0732">Signal</keyword>
<keyword evidence="4 6" id="KW-0378">Hydrolase</keyword>
<dbReference type="RefSeq" id="WP_161035575.1">
    <property type="nucleotide sequence ID" value="NZ_WWCL01000002.1"/>
</dbReference>
<comment type="catalytic activity">
    <reaction evidence="1 6">
        <text>a beta-lactam + H2O = a substituted beta-amino acid</text>
        <dbReference type="Rhea" id="RHEA:20401"/>
        <dbReference type="ChEBI" id="CHEBI:15377"/>
        <dbReference type="ChEBI" id="CHEBI:35627"/>
        <dbReference type="ChEBI" id="CHEBI:140347"/>
        <dbReference type="EC" id="3.5.2.6"/>
    </reaction>
</comment>
<dbReference type="NCBIfam" id="NF033103">
    <property type="entry name" value="bla_class_A"/>
    <property type="match status" value="1"/>
</dbReference>
<evidence type="ECO:0000256" key="3">
    <source>
        <dbReference type="ARBA" id="ARBA00012865"/>
    </source>
</evidence>
<evidence type="ECO:0000256" key="1">
    <source>
        <dbReference type="ARBA" id="ARBA00001526"/>
    </source>
</evidence>
<dbReference type="Proteomes" id="UP000444316">
    <property type="component" value="Unassembled WGS sequence"/>
</dbReference>
<feature type="domain" description="Beta-lactamase class A catalytic" evidence="8">
    <location>
        <begin position="52"/>
        <end position="265"/>
    </location>
</feature>
<dbReference type="AlphaFoldDB" id="A0A845I029"/>
<proteinExistence type="inferred from homology"/>
<dbReference type="PANTHER" id="PTHR35333">
    <property type="entry name" value="BETA-LACTAMASE"/>
    <property type="match status" value="1"/>
</dbReference>
<dbReference type="InterPro" id="IPR023650">
    <property type="entry name" value="Beta-lactam_class-A_AS"/>
</dbReference>
<protein>
    <recommendedName>
        <fullName evidence="3 6">Beta-lactamase</fullName>
        <ecNumber evidence="3 6">3.5.2.6</ecNumber>
    </recommendedName>
</protein>
<evidence type="ECO:0000313" key="9">
    <source>
        <dbReference type="EMBL" id="MYN45427.1"/>
    </source>
</evidence>
<dbReference type="InterPro" id="IPR012338">
    <property type="entry name" value="Beta-lactam/transpept-like"/>
</dbReference>
<dbReference type="EMBL" id="WWCL01000002">
    <property type="protein sequence ID" value="MYN45427.1"/>
    <property type="molecule type" value="Genomic_DNA"/>
</dbReference>
<dbReference type="EC" id="3.5.2.6" evidence="3 6"/>
<organism evidence="9 10">
    <name type="scientific">Duganella fentianensis</name>
    <dbReference type="NCBI Taxonomy" id="2692177"/>
    <lineage>
        <taxon>Bacteria</taxon>
        <taxon>Pseudomonadati</taxon>
        <taxon>Pseudomonadota</taxon>
        <taxon>Betaproteobacteria</taxon>
        <taxon>Burkholderiales</taxon>
        <taxon>Oxalobacteraceae</taxon>
        <taxon>Telluria group</taxon>
        <taxon>Duganella</taxon>
    </lineage>
</organism>
<keyword evidence="5 6" id="KW-0046">Antibiotic resistance</keyword>
<feature type="signal peptide" evidence="7">
    <location>
        <begin position="1"/>
        <end position="21"/>
    </location>
</feature>
<feature type="chain" id="PRO_5032948675" description="Beta-lactamase" evidence="7">
    <location>
        <begin position="22"/>
        <end position="293"/>
    </location>
</feature>
<keyword evidence="10" id="KW-1185">Reference proteome</keyword>